<feature type="domain" description="Chlorhexidine efflux transporter" evidence="2">
    <location>
        <begin position="70"/>
        <end position="132"/>
    </location>
</feature>
<dbReference type="STRING" id="1697053.AKN87_10135"/>
<name>A0A0K1XF80_9GAMM</name>
<accession>A0A0K1XF80</accession>
<keyword evidence="4" id="KW-1185">Reference proteome</keyword>
<dbReference type="AlphaFoldDB" id="A0A0K1XF80"/>
<feature type="transmembrane region" description="Helical" evidence="1">
    <location>
        <begin position="35"/>
        <end position="56"/>
    </location>
</feature>
<dbReference type="InterPro" id="IPR058208">
    <property type="entry name" value="PACE"/>
</dbReference>
<keyword evidence="1" id="KW-1133">Transmembrane helix</keyword>
<proteinExistence type="predicted"/>
<feature type="transmembrane region" description="Helical" evidence="1">
    <location>
        <begin position="7"/>
        <end position="29"/>
    </location>
</feature>
<dbReference type="InterPro" id="IPR007896">
    <property type="entry name" value="BTP_bacteria"/>
</dbReference>
<evidence type="ECO:0000259" key="2">
    <source>
        <dbReference type="Pfam" id="PF05232"/>
    </source>
</evidence>
<reference evidence="3 4" key="1">
    <citation type="journal article" date="2015" name="Genome Announc.">
        <title>Genome Sequences of Oblitimonas alkaliphila gen. nov. sp. nov. (Proposed), a Novel Bacterium of the Pseudomonadaceae Family.</title>
        <authorList>
            <person name="Lauer A.C."/>
            <person name="Nicholson A.C."/>
            <person name="Humrighouse B.W."/>
            <person name="Emery B."/>
            <person name="Drobish A."/>
            <person name="Juieng P."/>
            <person name="Loparev V."/>
            <person name="McQuiston J.R."/>
        </authorList>
    </citation>
    <scope>NUCLEOTIDE SEQUENCE [LARGE SCALE GENOMIC DNA]</scope>
    <source>
        <strain evidence="3 4">E5571</strain>
    </source>
</reference>
<dbReference type="Proteomes" id="UP000063953">
    <property type="component" value="Chromosome"/>
</dbReference>
<feature type="transmembrane region" description="Helical" evidence="1">
    <location>
        <begin position="105"/>
        <end position="127"/>
    </location>
</feature>
<dbReference type="NCBIfam" id="NF033664">
    <property type="entry name" value="PACE_transport"/>
    <property type="match status" value="1"/>
</dbReference>
<evidence type="ECO:0000313" key="4">
    <source>
        <dbReference type="Proteomes" id="UP000063953"/>
    </source>
</evidence>
<evidence type="ECO:0000256" key="1">
    <source>
        <dbReference type="SAM" id="Phobius"/>
    </source>
</evidence>
<organism evidence="3 4">
    <name type="scientific">Thiopseudomonas alkaliphila</name>
    <dbReference type="NCBI Taxonomy" id="1697053"/>
    <lineage>
        <taxon>Bacteria</taxon>
        <taxon>Pseudomonadati</taxon>
        <taxon>Pseudomonadota</taxon>
        <taxon>Gammaproteobacteria</taxon>
        <taxon>Pseudomonadales</taxon>
        <taxon>Pseudomonadaceae</taxon>
        <taxon>Thiopseudomonas</taxon>
    </lineage>
</organism>
<keyword evidence="1" id="KW-0812">Transmembrane</keyword>
<sequence>MQGLKRKLVYVSLFETIAIVLTTLLLMLLGHDSAHSGAVSVVISVIAVVWNLIWNYSFEAWERRQTVKGRSIRRRLVHAVGFESGLALMTIPLLAWWLSIGVFEALALDIGLLLFFLLYTFVFNWGFDRIFGLPESAL</sequence>
<gene>
    <name evidence="3" type="ORF">AKN88_07740</name>
</gene>
<feature type="transmembrane region" description="Helical" evidence="1">
    <location>
        <begin position="76"/>
        <end position="99"/>
    </location>
</feature>
<dbReference type="PATRIC" id="fig|1698449.3.peg.1551"/>
<evidence type="ECO:0000313" key="3">
    <source>
        <dbReference type="EMBL" id="AKX59827.1"/>
    </source>
</evidence>
<keyword evidence="1" id="KW-0472">Membrane</keyword>
<dbReference type="Pfam" id="PF05232">
    <property type="entry name" value="BTP"/>
    <property type="match status" value="2"/>
</dbReference>
<protein>
    <recommendedName>
        <fullName evidence="2">Chlorhexidine efflux transporter domain-containing protein</fullName>
    </recommendedName>
</protein>
<dbReference type="RefSeq" id="WP_053101000.1">
    <property type="nucleotide sequence ID" value="NZ_CP012365.1"/>
</dbReference>
<dbReference type="EMBL" id="CP012365">
    <property type="protein sequence ID" value="AKX59827.1"/>
    <property type="molecule type" value="Genomic_DNA"/>
</dbReference>
<feature type="domain" description="Chlorhexidine efflux transporter" evidence="2">
    <location>
        <begin position="3"/>
        <end position="64"/>
    </location>
</feature>